<comment type="caution">
    <text evidence="8">The sequence shown here is derived from an EMBL/GenBank/DDBJ whole genome shotgun (WGS) entry which is preliminary data.</text>
</comment>
<gene>
    <name evidence="8" type="ORF">CD039_05860</name>
</gene>
<dbReference type="GO" id="GO:0016616">
    <property type="term" value="F:oxidoreductase activity, acting on the CH-OH group of donors, NAD or NADP as acceptor"/>
    <property type="evidence" value="ECO:0007669"/>
    <property type="project" value="UniProtKB-ARBA"/>
</dbReference>
<dbReference type="OrthoDB" id="9804790at2"/>
<dbReference type="Gene3D" id="3.20.20.100">
    <property type="entry name" value="NADP-dependent oxidoreductase domain"/>
    <property type="match status" value="1"/>
</dbReference>
<reference evidence="8 9" key="1">
    <citation type="submission" date="2017-08" db="EMBL/GenBank/DDBJ databases">
        <title>Draft genome sequences of 64 type strains of genus Staph aureus.</title>
        <authorList>
            <person name="Cole K."/>
            <person name="Golubchik T."/>
            <person name="Russell J."/>
            <person name="Foster D."/>
            <person name="Llewelyn M."/>
            <person name="Wilson D."/>
            <person name="Crook D."/>
            <person name="Paul J."/>
        </authorList>
    </citation>
    <scope>NUCLEOTIDE SEQUENCE [LARGE SCALE GENOMIC DNA]</scope>
    <source>
        <strain evidence="8 9">DSM 29875</strain>
    </source>
</reference>
<dbReference type="PANTHER" id="PTHR43827">
    <property type="entry name" value="2,5-DIKETO-D-GLUCONIC ACID REDUCTASE"/>
    <property type="match status" value="1"/>
</dbReference>
<dbReference type="Pfam" id="PF00248">
    <property type="entry name" value="Aldo_ket_red"/>
    <property type="match status" value="1"/>
</dbReference>
<comment type="similarity">
    <text evidence="1">Belongs to the aldo/keto reductase family.</text>
</comment>
<name>A0A2K4FG48_9STAP</name>
<dbReference type="Proteomes" id="UP000242712">
    <property type="component" value="Unassembled WGS sequence"/>
</dbReference>
<dbReference type="PROSITE" id="PS00798">
    <property type="entry name" value="ALDOKETO_REDUCTASE_1"/>
    <property type="match status" value="1"/>
</dbReference>
<protein>
    <submittedName>
        <fullName evidence="8">Aldo/keto reductase</fullName>
    </submittedName>
</protein>
<keyword evidence="9" id="KW-1185">Reference proteome</keyword>
<evidence type="ECO:0000256" key="2">
    <source>
        <dbReference type="ARBA" id="ARBA00022857"/>
    </source>
</evidence>
<dbReference type="InterPro" id="IPR036812">
    <property type="entry name" value="NAD(P)_OxRdtase_dom_sf"/>
</dbReference>
<evidence type="ECO:0000256" key="5">
    <source>
        <dbReference type="PIRSR" id="PIRSR000097-2"/>
    </source>
</evidence>
<keyword evidence="3" id="KW-0560">Oxidoreductase</keyword>
<dbReference type="InterPro" id="IPR023210">
    <property type="entry name" value="NADP_OxRdtase_dom"/>
</dbReference>
<organism evidence="8 9">
    <name type="scientific">Staphylococcus argensis</name>
    <dbReference type="NCBI Taxonomy" id="1607738"/>
    <lineage>
        <taxon>Bacteria</taxon>
        <taxon>Bacillati</taxon>
        <taxon>Bacillota</taxon>
        <taxon>Bacilli</taxon>
        <taxon>Bacillales</taxon>
        <taxon>Staphylococcaceae</taxon>
        <taxon>Staphylococcus</taxon>
    </lineage>
</organism>
<evidence type="ECO:0000256" key="3">
    <source>
        <dbReference type="ARBA" id="ARBA00023002"/>
    </source>
</evidence>
<dbReference type="InterPro" id="IPR018170">
    <property type="entry name" value="Aldo/ket_reductase_CS"/>
</dbReference>
<keyword evidence="2" id="KW-0521">NADP</keyword>
<dbReference type="EMBL" id="PPPX01000001">
    <property type="protein sequence ID" value="POA10277.1"/>
    <property type="molecule type" value="Genomic_DNA"/>
</dbReference>
<dbReference type="GeneID" id="98297872"/>
<dbReference type="CDD" id="cd19071">
    <property type="entry name" value="AKR_AKR1-5-like"/>
    <property type="match status" value="1"/>
</dbReference>
<dbReference type="PIRSF" id="PIRSF000097">
    <property type="entry name" value="AKR"/>
    <property type="match status" value="1"/>
</dbReference>
<feature type="domain" description="NADP-dependent oxidoreductase" evidence="7">
    <location>
        <begin position="15"/>
        <end position="263"/>
    </location>
</feature>
<feature type="binding site" evidence="5">
    <location>
        <position position="111"/>
    </location>
    <ligand>
        <name>substrate</name>
    </ligand>
</feature>
<dbReference type="PROSITE" id="PS00062">
    <property type="entry name" value="ALDOKETO_REDUCTASE_2"/>
    <property type="match status" value="1"/>
</dbReference>
<evidence type="ECO:0000256" key="6">
    <source>
        <dbReference type="PIRSR" id="PIRSR000097-3"/>
    </source>
</evidence>
<accession>A0A2K4FG48</accession>
<dbReference type="InterPro" id="IPR020471">
    <property type="entry name" value="AKR"/>
</dbReference>
<evidence type="ECO:0000259" key="7">
    <source>
        <dbReference type="Pfam" id="PF00248"/>
    </source>
</evidence>
<dbReference type="AlphaFoldDB" id="A0A2K4FG48"/>
<dbReference type="PRINTS" id="PR00069">
    <property type="entry name" value="ALDKETRDTASE"/>
</dbReference>
<dbReference type="RefSeq" id="WP_103371522.1">
    <property type="nucleotide sequence ID" value="NZ_CBCRVO010000001.1"/>
</dbReference>
<dbReference type="FunFam" id="3.20.20.100:FF:000015">
    <property type="entry name" value="Oxidoreductase, aldo/keto reductase family"/>
    <property type="match status" value="1"/>
</dbReference>
<evidence type="ECO:0000313" key="9">
    <source>
        <dbReference type="Proteomes" id="UP000242712"/>
    </source>
</evidence>
<evidence type="ECO:0000256" key="4">
    <source>
        <dbReference type="PIRSR" id="PIRSR000097-1"/>
    </source>
</evidence>
<evidence type="ECO:0000256" key="1">
    <source>
        <dbReference type="ARBA" id="ARBA00007905"/>
    </source>
</evidence>
<feature type="active site" description="Proton donor" evidence="4">
    <location>
        <position position="49"/>
    </location>
</feature>
<feature type="site" description="Lowers pKa of active site Tyr" evidence="6">
    <location>
        <position position="78"/>
    </location>
</feature>
<dbReference type="PANTHER" id="PTHR43827:SF3">
    <property type="entry name" value="NADP-DEPENDENT OXIDOREDUCTASE DOMAIN-CONTAINING PROTEIN"/>
    <property type="match status" value="1"/>
</dbReference>
<proteinExistence type="inferred from homology"/>
<sequence length="277" mass="31672">MKNIEFYNGHEMPMLGFGTFELTDYETCKNAVKTAILNGYRHIDTATRYGNEQAVGEGIQEALQESDLTREDLFVTSKLWLTDYGRANVESAYIESLKKLGLDYLDLYLMHWPGTDEAVMVGTWHGMEDLYKDTNVRNIGVCNFEPEQLEALLAQVSIKPVINQVEYHPTFQQRKLSLYLDAQRIYLESWSSLARGDALTNDTIVAVANEVGKTPAQVILRWVYQRGVVSIPRSANPEHIKENIDIFDFELSEAHMERMNQLDTDQRFGPDPTTYEG</sequence>
<evidence type="ECO:0000313" key="8">
    <source>
        <dbReference type="EMBL" id="POA10277.1"/>
    </source>
</evidence>
<dbReference type="SUPFAM" id="SSF51430">
    <property type="entry name" value="NAD(P)-linked oxidoreductase"/>
    <property type="match status" value="1"/>
</dbReference>